<evidence type="ECO:0000256" key="3">
    <source>
        <dbReference type="ARBA" id="ARBA00004735"/>
    </source>
</evidence>
<sequence length="290" mass="31083">MVIRLAARKSPLAQQQAYTVAAALQAAGIEAEIRTFSTTGDDITDRPLSEVGGKELFVNRLRQALLVDEADAAVHSLKDMAATSDADFFLGAVGFAEDPRDVFVGRHYATLAQMSDGTSVGTCSPRRAALLAKQAPKLRAVMMRGNVQTRLAKLEAGDCDALLLAAAGLHRLNMKEIVGEYLPSEIFIPAPGQGVLAVECLTEHKTLRQQLNIINDKKTAIRIRAERAFAAAIDGDCHTPLGAHAQIMAGKVHLRAFYASDGHYRAAEAQAPLHSPEEAGETAAQIVLHQ</sequence>
<evidence type="ECO:0000256" key="5">
    <source>
        <dbReference type="ARBA" id="ARBA00011245"/>
    </source>
</evidence>
<comment type="caution">
    <text evidence="12">The sequence shown here is derived from an EMBL/GenBank/DDBJ whole genome shotgun (WGS) entry which is preliminary data.</text>
</comment>
<dbReference type="InterPro" id="IPR022417">
    <property type="entry name" value="Porphobilin_deaminase_N"/>
</dbReference>
<evidence type="ECO:0000259" key="10">
    <source>
        <dbReference type="Pfam" id="PF01379"/>
    </source>
</evidence>
<evidence type="ECO:0000256" key="7">
    <source>
        <dbReference type="ARBA" id="ARBA00023244"/>
    </source>
</evidence>
<evidence type="ECO:0000256" key="1">
    <source>
        <dbReference type="ARBA" id="ARBA00001916"/>
    </source>
</evidence>
<dbReference type="Proteomes" id="UP001168167">
    <property type="component" value="Unassembled WGS sequence"/>
</dbReference>
<keyword evidence="6 12" id="KW-0808">Transferase</keyword>
<comment type="function">
    <text evidence="2">Tetrapolymerization of the monopyrrole PBG into the hydroxymethylbilane pre-uroporphyrinogen in several discrete steps.</text>
</comment>
<dbReference type="GO" id="GO:0004418">
    <property type="term" value="F:hydroxymethylbilane synthase activity"/>
    <property type="evidence" value="ECO:0007669"/>
    <property type="project" value="UniProtKB-EC"/>
</dbReference>
<dbReference type="InterPro" id="IPR022418">
    <property type="entry name" value="Porphobilinogen_deaminase_C"/>
</dbReference>
<evidence type="ECO:0000256" key="6">
    <source>
        <dbReference type="ARBA" id="ARBA00022679"/>
    </source>
</evidence>
<dbReference type="PROSITE" id="PS00533">
    <property type="entry name" value="PORPHOBILINOGEN_DEAM"/>
    <property type="match status" value="1"/>
</dbReference>
<dbReference type="PIRSF" id="PIRSF001438">
    <property type="entry name" value="4pyrrol_synth_OHMeBilane_synth"/>
    <property type="match status" value="1"/>
</dbReference>
<dbReference type="Gene3D" id="3.30.160.40">
    <property type="entry name" value="Porphobilinogen deaminase, C-terminal domain"/>
    <property type="match status" value="1"/>
</dbReference>
<dbReference type="NCBIfam" id="TIGR00212">
    <property type="entry name" value="hemC"/>
    <property type="match status" value="1"/>
</dbReference>
<evidence type="ECO:0000256" key="8">
    <source>
        <dbReference type="ARBA" id="ARBA00048169"/>
    </source>
</evidence>
<dbReference type="InterPro" id="IPR022419">
    <property type="entry name" value="Porphobilin_deaminase_cofac_BS"/>
</dbReference>
<dbReference type="SUPFAM" id="SSF54782">
    <property type="entry name" value="Porphobilinogen deaminase (hydroxymethylbilane synthase), C-terminal domain"/>
    <property type="match status" value="1"/>
</dbReference>
<reference evidence="12" key="1">
    <citation type="submission" date="2022-08" db="EMBL/GenBank/DDBJ databases">
        <authorList>
            <person name="Dzunkova M."/>
            <person name="La Clair J."/>
            <person name="Tyml T."/>
            <person name="Doud D."/>
            <person name="Schulz F."/>
            <person name="Piquer S."/>
            <person name="Porcel Sanchis D."/>
            <person name="Osborn A."/>
            <person name="Robinson D."/>
            <person name="Louie K.B."/>
            <person name="Bowen B.P."/>
            <person name="Bowers R."/>
            <person name="Lee J."/>
            <person name="Arnau Llombart V."/>
            <person name="Diaz Villanueva W."/>
            <person name="Gosliner T."/>
            <person name="Northen T."/>
            <person name="Cheng J.-F."/>
            <person name="Burkart M.D."/>
            <person name="Woyke T."/>
        </authorList>
    </citation>
    <scope>NUCLEOTIDE SEQUENCE</scope>
    <source>
        <strain evidence="12">Df01</strain>
    </source>
</reference>
<evidence type="ECO:0000313" key="12">
    <source>
        <dbReference type="EMBL" id="MDM5147224.1"/>
    </source>
</evidence>
<reference evidence="12" key="2">
    <citation type="journal article" date="2023" name="Microbiome">
        <title>Synthase-selected sorting approach identifies a beta-lactone synthase in a nudibranch symbiotic bacterium.</title>
        <authorList>
            <person name="Dzunkova M."/>
            <person name="La Clair J.J."/>
            <person name="Tyml T."/>
            <person name="Doud D."/>
            <person name="Schulz F."/>
            <person name="Piquer-Esteban S."/>
            <person name="Porcel Sanchis D."/>
            <person name="Osborn A."/>
            <person name="Robinson D."/>
            <person name="Louie K.B."/>
            <person name="Bowen B.P."/>
            <person name="Bowers R.M."/>
            <person name="Lee J."/>
            <person name="Arnau V."/>
            <person name="Diaz-Villanueva W."/>
            <person name="Stepanauskas R."/>
            <person name="Gosliner T."/>
            <person name="Date S.V."/>
            <person name="Northen T.R."/>
            <person name="Cheng J.F."/>
            <person name="Burkart M.D."/>
            <person name="Woyke T."/>
        </authorList>
    </citation>
    <scope>NUCLEOTIDE SEQUENCE</scope>
    <source>
        <strain evidence="12">Df01</strain>
    </source>
</reference>
<dbReference type="PANTHER" id="PTHR11557:SF0">
    <property type="entry name" value="PORPHOBILINOGEN DEAMINASE"/>
    <property type="match status" value="1"/>
</dbReference>
<dbReference type="PANTHER" id="PTHR11557">
    <property type="entry name" value="PORPHOBILINOGEN DEAMINASE"/>
    <property type="match status" value="1"/>
</dbReference>
<dbReference type="Pfam" id="PF01379">
    <property type="entry name" value="Porphobil_deam"/>
    <property type="match status" value="1"/>
</dbReference>
<dbReference type="InterPro" id="IPR036803">
    <property type="entry name" value="Porphobilinogen_deaminase_C_sf"/>
</dbReference>
<accession>A0ABT7QKI5</accession>
<comment type="catalytic activity">
    <reaction evidence="8">
        <text>4 porphobilinogen + H2O = hydroxymethylbilane + 4 NH4(+)</text>
        <dbReference type="Rhea" id="RHEA:13185"/>
        <dbReference type="ChEBI" id="CHEBI:15377"/>
        <dbReference type="ChEBI" id="CHEBI:28938"/>
        <dbReference type="ChEBI" id="CHEBI:57845"/>
        <dbReference type="ChEBI" id="CHEBI:58126"/>
        <dbReference type="EC" id="2.5.1.61"/>
    </reaction>
</comment>
<comment type="pathway">
    <text evidence="3">Porphyrin-containing compound metabolism; protoporphyrin-IX biosynthesis; coproporphyrinogen-III from 5-aminolevulinate: step 2/4.</text>
</comment>
<name>A0ABT7QKI5_9GAMM</name>
<evidence type="ECO:0000313" key="13">
    <source>
        <dbReference type="Proteomes" id="UP001168167"/>
    </source>
</evidence>
<feature type="domain" description="Porphobilinogen deaminase C-terminal" evidence="11">
    <location>
        <begin position="221"/>
        <end position="285"/>
    </location>
</feature>
<evidence type="ECO:0000256" key="9">
    <source>
        <dbReference type="NCBIfam" id="TIGR00212"/>
    </source>
</evidence>
<evidence type="ECO:0000256" key="4">
    <source>
        <dbReference type="ARBA" id="ARBA00005638"/>
    </source>
</evidence>
<evidence type="ECO:0000259" key="11">
    <source>
        <dbReference type="Pfam" id="PF03900"/>
    </source>
</evidence>
<comment type="subunit">
    <text evidence="5">Monomer.</text>
</comment>
<dbReference type="PRINTS" id="PR00151">
    <property type="entry name" value="PORPHBDMNASE"/>
</dbReference>
<dbReference type="Gene3D" id="3.40.190.10">
    <property type="entry name" value="Periplasmic binding protein-like II"/>
    <property type="match status" value="2"/>
</dbReference>
<evidence type="ECO:0000256" key="2">
    <source>
        <dbReference type="ARBA" id="ARBA00002869"/>
    </source>
</evidence>
<gene>
    <name evidence="12" type="primary">hemC</name>
    <name evidence="12" type="ORF">NQX30_02395</name>
</gene>
<comment type="cofactor">
    <cofactor evidence="1">
        <name>dipyrromethane</name>
        <dbReference type="ChEBI" id="CHEBI:60342"/>
    </cofactor>
</comment>
<dbReference type="EC" id="2.5.1.61" evidence="9"/>
<comment type="similarity">
    <text evidence="4">Belongs to the HMBS family.</text>
</comment>
<keyword evidence="7" id="KW-0627">Porphyrin biosynthesis</keyword>
<proteinExistence type="inferred from homology"/>
<organism evidence="12 13">
    <name type="scientific">Candidatus Doriopsillibacter californiensis</name>
    <dbReference type="NCBI Taxonomy" id="2970740"/>
    <lineage>
        <taxon>Bacteria</taxon>
        <taxon>Pseudomonadati</taxon>
        <taxon>Pseudomonadota</taxon>
        <taxon>Gammaproteobacteria</taxon>
        <taxon>Candidatus Tethybacterales</taxon>
        <taxon>Candidatus Persebacteraceae</taxon>
        <taxon>Candidatus Doriopsillibacter</taxon>
    </lineage>
</organism>
<feature type="domain" description="Porphobilinogen deaminase N-terminal" evidence="10">
    <location>
        <begin position="3"/>
        <end position="208"/>
    </location>
</feature>
<dbReference type="EMBL" id="JANQAO010000001">
    <property type="protein sequence ID" value="MDM5147224.1"/>
    <property type="molecule type" value="Genomic_DNA"/>
</dbReference>
<keyword evidence="13" id="KW-1185">Reference proteome</keyword>
<dbReference type="InterPro" id="IPR000860">
    <property type="entry name" value="HemC"/>
</dbReference>
<dbReference type="Pfam" id="PF03900">
    <property type="entry name" value="Porphobil_deamC"/>
    <property type="match status" value="1"/>
</dbReference>
<dbReference type="SUPFAM" id="SSF53850">
    <property type="entry name" value="Periplasmic binding protein-like II"/>
    <property type="match status" value="1"/>
</dbReference>
<protein>
    <recommendedName>
        <fullName evidence="9">Hydroxymethylbilane synthase</fullName>
        <ecNumber evidence="9">2.5.1.61</ecNumber>
    </recommendedName>
</protein>